<dbReference type="OrthoDB" id="9792439at2"/>
<evidence type="ECO:0000256" key="5">
    <source>
        <dbReference type="SAM" id="MobiDB-lite"/>
    </source>
</evidence>
<dbReference type="InterPro" id="IPR006260">
    <property type="entry name" value="TonB/TolA_C"/>
</dbReference>
<evidence type="ECO:0000256" key="4">
    <source>
        <dbReference type="ARBA" id="ARBA00023136"/>
    </source>
</evidence>
<evidence type="ECO:0000259" key="6">
    <source>
        <dbReference type="PROSITE" id="PS52015"/>
    </source>
</evidence>
<dbReference type="AlphaFoldDB" id="A0A158EMR7"/>
<feature type="region of interest" description="Disordered" evidence="5">
    <location>
        <begin position="1"/>
        <end position="120"/>
    </location>
</feature>
<dbReference type="RefSeq" id="WP_082850343.1">
    <property type="nucleotide sequence ID" value="NZ_FCOC02000001.1"/>
</dbReference>
<feature type="compositionally biased region" description="Low complexity" evidence="5">
    <location>
        <begin position="42"/>
        <end position="53"/>
    </location>
</feature>
<dbReference type="Proteomes" id="UP000054893">
    <property type="component" value="Unassembled WGS sequence"/>
</dbReference>
<feature type="compositionally biased region" description="Basic and acidic residues" evidence="5">
    <location>
        <begin position="62"/>
        <end position="81"/>
    </location>
</feature>
<feature type="domain" description="TonB C-terminal" evidence="6">
    <location>
        <begin position="114"/>
        <end position="203"/>
    </location>
</feature>
<feature type="compositionally biased region" description="Pro residues" evidence="5">
    <location>
        <begin position="93"/>
        <end position="104"/>
    </location>
</feature>
<keyword evidence="4" id="KW-0472">Membrane</keyword>
<accession>A0A158EMR7</accession>
<sequence>MLAEVASRLSRVSAKPAMPQETVVEMRLVELAPPSPEPAPARPKAVAPAVHPRLNPAPVHTTEPRIARPPMDEHAIVKAEHPPTPTRDASLAPVPPTSPAPSMPAPESEKPAAPAGSAARVISQPMPALPDELREDAYQAVAIARFDVHADGTVDVELSKPTSNPRLNALLLDALKKWRFFPAMQDGRAVESHQDVRVHFNVS</sequence>
<dbReference type="Gene3D" id="3.30.1150.10">
    <property type="match status" value="1"/>
</dbReference>
<keyword evidence="3" id="KW-1133">Transmembrane helix</keyword>
<dbReference type="GO" id="GO:0016020">
    <property type="term" value="C:membrane"/>
    <property type="evidence" value="ECO:0007669"/>
    <property type="project" value="UniProtKB-SubCell"/>
</dbReference>
<dbReference type="EMBL" id="FCOC02000001">
    <property type="protein sequence ID" value="SAL08874.1"/>
    <property type="molecule type" value="Genomic_DNA"/>
</dbReference>
<dbReference type="SUPFAM" id="SSF74653">
    <property type="entry name" value="TolA/TonB C-terminal domain"/>
    <property type="match status" value="1"/>
</dbReference>
<gene>
    <name evidence="7" type="ORF">AWB64_00008</name>
</gene>
<organism evidence="7 8">
    <name type="scientific">Caballeronia sordidicola</name>
    <name type="common">Burkholderia sordidicola</name>
    <dbReference type="NCBI Taxonomy" id="196367"/>
    <lineage>
        <taxon>Bacteria</taxon>
        <taxon>Pseudomonadati</taxon>
        <taxon>Pseudomonadota</taxon>
        <taxon>Betaproteobacteria</taxon>
        <taxon>Burkholderiales</taxon>
        <taxon>Burkholderiaceae</taxon>
        <taxon>Caballeronia</taxon>
    </lineage>
</organism>
<evidence type="ECO:0000313" key="7">
    <source>
        <dbReference type="EMBL" id="SAL08874.1"/>
    </source>
</evidence>
<evidence type="ECO:0000256" key="2">
    <source>
        <dbReference type="ARBA" id="ARBA00022692"/>
    </source>
</evidence>
<dbReference type="InterPro" id="IPR037682">
    <property type="entry name" value="TonB_C"/>
</dbReference>
<comment type="subcellular location">
    <subcellularLocation>
        <location evidence="1">Membrane</location>
        <topology evidence="1">Single-pass membrane protein</topology>
    </subcellularLocation>
</comment>
<reference evidence="7 8" key="1">
    <citation type="submission" date="2016-01" db="EMBL/GenBank/DDBJ databases">
        <authorList>
            <person name="Oliw E.H."/>
        </authorList>
    </citation>
    <scope>NUCLEOTIDE SEQUENCE [LARGE SCALE GENOMIC DNA]</scope>
    <source>
        <strain evidence="7">LMG 22029</strain>
    </source>
</reference>
<keyword evidence="2" id="KW-0812">Transmembrane</keyword>
<dbReference type="Pfam" id="PF03544">
    <property type="entry name" value="TonB_C"/>
    <property type="match status" value="1"/>
</dbReference>
<name>A0A158EMR7_CABSO</name>
<proteinExistence type="predicted"/>
<dbReference type="NCBIfam" id="TIGR01352">
    <property type="entry name" value="tonB_Cterm"/>
    <property type="match status" value="1"/>
</dbReference>
<evidence type="ECO:0000256" key="3">
    <source>
        <dbReference type="ARBA" id="ARBA00022989"/>
    </source>
</evidence>
<evidence type="ECO:0000313" key="8">
    <source>
        <dbReference type="Proteomes" id="UP000054893"/>
    </source>
</evidence>
<protein>
    <submittedName>
        <fullName evidence="7">Gram-negative bacterial tonB protein</fullName>
    </submittedName>
</protein>
<dbReference type="GO" id="GO:0055085">
    <property type="term" value="P:transmembrane transport"/>
    <property type="evidence" value="ECO:0007669"/>
    <property type="project" value="InterPro"/>
</dbReference>
<dbReference type="PROSITE" id="PS52015">
    <property type="entry name" value="TONB_CTD"/>
    <property type="match status" value="1"/>
</dbReference>
<evidence type="ECO:0000256" key="1">
    <source>
        <dbReference type="ARBA" id="ARBA00004167"/>
    </source>
</evidence>